<protein>
    <recommendedName>
        <fullName evidence="3 17">Exonuclease 1</fullName>
        <ecNumber evidence="17">3.1.-.-</ecNumber>
    </recommendedName>
</protein>
<proteinExistence type="inferred from homology"/>
<reference evidence="22" key="1">
    <citation type="journal article" date="2015" name="Proc. Natl. Acad. Sci. U.S.A.">
        <title>Genome sequence of the Asian Tiger mosquito, Aedes albopictus, reveals insights into its biology, genetics, and evolution.</title>
        <authorList>
            <person name="Chen X.G."/>
            <person name="Jiang X."/>
            <person name="Gu J."/>
            <person name="Xu M."/>
            <person name="Wu Y."/>
            <person name="Deng Y."/>
            <person name="Zhang C."/>
            <person name="Bonizzoni M."/>
            <person name="Dermauw W."/>
            <person name="Vontas J."/>
            <person name="Armbruster P."/>
            <person name="Huang X."/>
            <person name="Yang Y."/>
            <person name="Zhang H."/>
            <person name="He W."/>
            <person name="Peng H."/>
            <person name="Liu Y."/>
            <person name="Wu K."/>
            <person name="Chen J."/>
            <person name="Lirakis M."/>
            <person name="Topalis P."/>
            <person name="Van Leeuwen T."/>
            <person name="Hall A.B."/>
            <person name="Jiang X."/>
            <person name="Thorpe C."/>
            <person name="Mueller R.L."/>
            <person name="Sun C."/>
            <person name="Waterhouse R.M."/>
            <person name="Yan G."/>
            <person name="Tu Z.J."/>
            <person name="Fang X."/>
            <person name="James A.A."/>
        </authorList>
    </citation>
    <scope>NUCLEOTIDE SEQUENCE [LARGE SCALE GENOMIC DNA]</scope>
    <source>
        <strain evidence="22">Foshan</strain>
    </source>
</reference>
<keyword evidence="14 17" id="KW-0238">DNA-binding</keyword>
<keyword evidence="11 17" id="KW-0269">Exonuclease</keyword>
<evidence type="ECO:0000259" key="19">
    <source>
        <dbReference type="SMART" id="SM00484"/>
    </source>
</evidence>
<dbReference type="Proteomes" id="UP000069940">
    <property type="component" value="Unassembled WGS sequence"/>
</dbReference>
<feature type="compositionally biased region" description="Low complexity" evidence="18">
    <location>
        <begin position="662"/>
        <end position="674"/>
    </location>
</feature>
<keyword evidence="4" id="KW-0597">Phosphoprotein</keyword>
<keyword evidence="10 17" id="KW-0378">Hydrolase</keyword>
<dbReference type="InterPro" id="IPR006084">
    <property type="entry name" value="XPG/Rad2"/>
</dbReference>
<dbReference type="InterPro" id="IPR019974">
    <property type="entry name" value="XPG_CS"/>
</dbReference>
<keyword evidence="5 17" id="KW-0540">Nuclease</keyword>
<evidence type="ECO:0000256" key="14">
    <source>
        <dbReference type="ARBA" id="ARBA00023125"/>
    </source>
</evidence>
<keyword evidence="15 17" id="KW-0234">DNA repair</keyword>
<evidence type="ECO:0000256" key="2">
    <source>
        <dbReference type="ARBA" id="ARBA00010563"/>
    </source>
</evidence>
<dbReference type="SMART" id="SM00485">
    <property type="entry name" value="XPGN"/>
    <property type="match status" value="1"/>
</dbReference>
<dbReference type="InterPro" id="IPR029060">
    <property type="entry name" value="PIN-like_dom_sf"/>
</dbReference>
<evidence type="ECO:0000256" key="8">
    <source>
        <dbReference type="ARBA" id="ARBA00022763"/>
    </source>
</evidence>
<evidence type="ECO:0000256" key="13">
    <source>
        <dbReference type="ARBA" id="ARBA00022881"/>
    </source>
</evidence>
<dbReference type="Pfam" id="PF00752">
    <property type="entry name" value="XPG_N"/>
    <property type="match status" value="1"/>
</dbReference>
<feature type="region of interest" description="Disordered" evidence="18">
    <location>
        <begin position="577"/>
        <end position="696"/>
    </location>
</feature>
<evidence type="ECO:0000256" key="16">
    <source>
        <dbReference type="ARBA" id="ARBA00023242"/>
    </source>
</evidence>
<dbReference type="PROSITE" id="PS00841">
    <property type="entry name" value="XPG_1"/>
    <property type="match status" value="1"/>
</dbReference>
<comment type="similarity">
    <text evidence="2 17">Belongs to the XPG/RAD2 endonuclease family. EXO1 subfamily.</text>
</comment>
<name>A0ABM1ZEW7_AEDAL</name>
<accession>A0ABM1ZEW7</accession>
<dbReference type="PANTHER" id="PTHR11081:SF8">
    <property type="entry name" value="EXONUCLEASE 1"/>
    <property type="match status" value="1"/>
</dbReference>
<evidence type="ECO:0000256" key="4">
    <source>
        <dbReference type="ARBA" id="ARBA00022553"/>
    </source>
</evidence>
<evidence type="ECO:0000256" key="10">
    <source>
        <dbReference type="ARBA" id="ARBA00022801"/>
    </source>
</evidence>
<dbReference type="RefSeq" id="XP_029715845.2">
    <property type="nucleotide sequence ID" value="XM_029859985.2"/>
</dbReference>
<evidence type="ECO:0000313" key="21">
    <source>
        <dbReference type="EnsemblMetazoa" id="AALFPA23_017797.P26068"/>
    </source>
</evidence>
<evidence type="ECO:0000256" key="1">
    <source>
        <dbReference type="ARBA" id="ARBA00004123"/>
    </source>
</evidence>
<feature type="compositionally biased region" description="Basic and acidic residues" evidence="18">
    <location>
        <begin position="641"/>
        <end position="650"/>
    </location>
</feature>
<keyword evidence="16 17" id="KW-0539">Nucleus</keyword>
<evidence type="ECO:0000259" key="20">
    <source>
        <dbReference type="SMART" id="SM00485"/>
    </source>
</evidence>
<dbReference type="Pfam" id="PF00867">
    <property type="entry name" value="XPG_I"/>
    <property type="match status" value="1"/>
</dbReference>
<keyword evidence="6 17" id="KW-0479">Metal-binding</keyword>
<evidence type="ECO:0000256" key="18">
    <source>
        <dbReference type="SAM" id="MobiDB-lite"/>
    </source>
</evidence>
<feature type="domain" description="XPG-I" evidence="19">
    <location>
        <begin position="138"/>
        <end position="211"/>
    </location>
</feature>
<keyword evidence="13 17" id="KW-0267">Excision nuclease</keyword>
<evidence type="ECO:0000256" key="12">
    <source>
        <dbReference type="ARBA" id="ARBA00022842"/>
    </source>
</evidence>
<evidence type="ECO:0000256" key="9">
    <source>
        <dbReference type="ARBA" id="ARBA00022769"/>
    </source>
</evidence>
<comment type="subcellular location">
    <subcellularLocation>
        <location evidence="1 17">Nucleus</location>
    </subcellularLocation>
</comment>
<dbReference type="SUPFAM" id="SSF88723">
    <property type="entry name" value="PIN domain-like"/>
    <property type="match status" value="1"/>
</dbReference>
<organism evidence="21 22">
    <name type="scientific">Aedes albopictus</name>
    <name type="common">Asian tiger mosquito</name>
    <name type="synonym">Stegomyia albopicta</name>
    <dbReference type="NCBI Taxonomy" id="7160"/>
    <lineage>
        <taxon>Eukaryota</taxon>
        <taxon>Metazoa</taxon>
        <taxon>Ecdysozoa</taxon>
        <taxon>Arthropoda</taxon>
        <taxon>Hexapoda</taxon>
        <taxon>Insecta</taxon>
        <taxon>Pterygota</taxon>
        <taxon>Neoptera</taxon>
        <taxon>Endopterygota</taxon>
        <taxon>Diptera</taxon>
        <taxon>Nematocera</taxon>
        <taxon>Culicoidea</taxon>
        <taxon>Culicidae</taxon>
        <taxon>Culicinae</taxon>
        <taxon>Aedini</taxon>
        <taxon>Aedes</taxon>
        <taxon>Stegomyia</taxon>
    </lineage>
</organism>
<dbReference type="CDD" id="cd09908">
    <property type="entry name" value="H3TH_EXO1"/>
    <property type="match status" value="1"/>
</dbReference>
<dbReference type="EC" id="3.1.-.-" evidence="17"/>
<dbReference type="CDD" id="cd09857">
    <property type="entry name" value="PIN_EXO1"/>
    <property type="match status" value="1"/>
</dbReference>
<keyword evidence="12 17" id="KW-0460">Magnesium</keyword>
<evidence type="ECO:0000256" key="17">
    <source>
        <dbReference type="RuleBase" id="RU910737"/>
    </source>
</evidence>
<dbReference type="Gene3D" id="3.40.50.1010">
    <property type="entry name" value="5'-nuclease"/>
    <property type="match status" value="1"/>
</dbReference>
<evidence type="ECO:0000313" key="22">
    <source>
        <dbReference type="Proteomes" id="UP000069940"/>
    </source>
</evidence>
<feature type="domain" description="XPG N-terminal" evidence="20">
    <location>
        <begin position="1"/>
        <end position="99"/>
    </location>
</feature>
<keyword evidence="9 17" id="KW-0228">DNA excision</keyword>
<dbReference type="InterPro" id="IPR037315">
    <property type="entry name" value="EXO1_H3TH"/>
</dbReference>
<dbReference type="InterPro" id="IPR044752">
    <property type="entry name" value="PIN-like_EXO1"/>
</dbReference>
<dbReference type="SUPFAM" id="SSF47807">
    <property type="entry name" value="5' to 3' exonuclease, C-terminal subdomain"/>
    <property type="match status" value="1"/>
</dbReference>
<feature type="region of interest" description="Disordered" evidence="18">
    <location>
        <begin position="708"/>
        <end position="756"/>
    </location>
</feature>
<dbReference type="EnsemblMetazoa" id="AALFPA23_017797.R26068">
    <property type="protein sequence ID" value="AALFPA23_017797.P26068"/>
    <property type="gene ID" value="AALFPA23_017797"/>
</dbReference>
<feature type="compositionally biased region" description="Acidic residues" evidence="18">
    <location>
        <begin position="708"/>
        <end position="722"/>
    </location>
</feature>
<evidence type="ECO:0000256" key="15">
    <source>
        <dbReference type="ARBA" id="ARBA00023204"/>
    </source>
</evidence>
<feature type="compositionally biased region" description="Low complexity" evidence="18">
    <location>
        <begin position="594"/>
        <end position="605"/>
    </location>
</feature>
<dbReference type="SMART" id="SM00279">
    <property type="entry name" value="HhH2"/>
    <property type="match status" value="1"/>
</dbReference>
<evidence type="ECO:0000256" key="3">
    <source>
        <dbReference type="ARBA" id="ARBA00020324"/>
    </source>
</evidence>
<comment type="cofactor">
    <cofactor evidence="17">
        <name>Mg(2+)</name>
        <dbReference type="ChEBI" id="CHEBI:18420"/>
    </cofactor>
    <text evidence="17">Binds 2 magnesium ions per subunit. They probably participate in the reaction catalyzed by the enzyme. May bind an additional third magnesium ion after substrate binding.</text>
</comment>
<dbReference type="InterPro" id="IPR008918">
    <property type="entry name" value="HhH2"/>
</dbReference>
<dbReference type="InterPro" id="IPR036279">
    <property type="entry name" value="5-3_exonuclease_C_sf"/>
</dbReference>
<comment type="function">
    <text evidence="17">5'-&gt;3' double-stranded DNA exonuclease which may also possess a cryptic 3'-&gt;5' double-stranded DNA exonuclease activity. Functions in DNA mismatch repair.</text>
</comment>
<dbReference type="Gene3D" id="1.10.150.20">
    <property type="entry name" value="5' to 3' exonuclease, C-terminal subdomain"/>
    <property type="match status" value="1"/>
</dbReference>
<dbReference type="PANTHER" id="PTHR11081">
    <property type="entry name" value="FLAP ENDONUCLEASE FAMILY MEMBER"/>
    <property type="match status" value="1"/>
</dbReference>
<evidence type="ECO:0000256" key="7">
    <source>
        <dbReference type="ARBA" id="ARBA00022759"/>
    </source>
</evidence>
<dbReference type="PROSITE" id="PS00842">
    <property type="entry name" value="XPG_2"/>
    <property type="match status" value="1"/>
</dbReference>
<feature type="compositionally biased region" description="Basic and acidic residues" evidence="18">
    <location>
        <begin position="684"/>
        <end position="693"/>
    </location>
</feature>
<sequence length="785" mass="87886">MGITGLIPFLEKASSRCNLRDLRGQCVAIDSYCWLHKGAFACADKLARGETTDIHIQYCLKYVNMLLSHDIKPILVFDGRHLPAKAGTEAKRRETRENAKKRAAELLRVGRTEEAKGYLRRCVDITHEMALQLIQECRKRNVDCVVAPYEADAQLAYLNRKGIAQAVITEDSDLMLFGCSKVLFKLDLTGTGLMIEAEKLYLAMACKEEKYSFDKFRYMCILSGCDYLDSLPGIGLAKARKFVLTTEDTDIRRALAKIPSYLNMRQLEVSEQYKEEFMKADATFKHMVVYDPVERKQMRLNDPEVLGTDPKLCGNAGSFLDEETALQLALGNLNPFNMKRLDNWHPDDPQCQATGGQTSNWKQTAVTKHPSIWKGTYERSRNSSKHIEIHQEVKVRNVFELERQSISSSNHEEVERESIDDVLRAYGVQPRDQQPPPKRMCLTSMTLQQKLTMDVDEVQDRKSPPRRNPFHVKSIAPASIQGKRTTSDALPSPIKITEQNCSLLRQVSPVKKTDYEARPPTNTTTATTLQIRSKTEKLSRFKRTVMGCDGQKVISRFFSTSMSSTMTTATTVSTLQVSASADESDPSLLDEIPSGETSPSPTPTTVNVYLLSPEARGEKTPKKQRLSVDSPASCSPAPPVKGERSVEKLDSGFVEEPEGGFSSSQKENQSEQNKPTSSRLSLFTKKEPRRLDTENSAEILQEIEMIQDDDVVEIKDDDEDESKEVQMAEQKPAQASFGRGGNSGSGQKKTACRRVGLSKNKSLKGVGANQSKLSMFGFQKKVQLK</sequence>
<dbReference type="InterPro" id="IPR006086">
    <property type="entry name" value="XPG-I_dom"/>
</dbReference>
<dbReference type="GeneID" id="109425249"/>
<reference evidence="21" key="2">
    <citation type="submission" date="2025-05" db="UniProtKB">
        <authorList>
            <consortium name="EnsemblMetazoa"/>
        </authorList>
    </citation>
    <scope>IDENTIFICATION</scope>
    <source>
        <strain evidence="21">Foshan</strain>
    </source>
</reference>
<evidence type="ECO:0000256" key="6">
    <source>
        <dbReference type="ARBA" id="ARBA00022723"/>
    </source>
</evidence>
<dbReference type="SMART" id="SM00484">
    <property type="entry name" value="XPGI"/>
    <property type="match status" value="1"/>
</dbReference>
<dbReference type="InterPro" id="IPR006085">
    <property type="entry name" value="XPG_DNA_repair_N"/>
</dbReference>
<dbReference type="PRINTS" id="PR00853">
    <property type="entry name" value="XPGRADSUPER"/>
</dbReference>
<keyword evidence="22" id="KW-1185">Reference proteome</keyword>
<evidence type="ECO:0000256" key="11">
    <source>
        <dbReference type="ARBA" id="ARBA00022839"/>
    </source>
</evidence>
<keyword evidence="7" id="KW-0255">Endonuclease</keyword>
<keyword evidence="8 17" id="KW-0227">DNA damage</keyword>
<evidence type="ECO:0000256" key="5">
    <source>
        <dbReference type="ARBA" id="ARBA00022722"/>
    </source>
</evidence>